<evidence type="ECO:0000256" key="4">
    <source>
        <dbReference type="ARBA" id="ARBA00023014"/>
    </source>
</evidence>
<dbReference type="Gene3D" id="2.102.10.10">
    <property type="entry name" value="Rieske [2Fe-2S] iron-sulphur domain"/>
    <property type="match status" value="1"/>
</dbReference>
<dbReference type="Proteomes" id="UP000000759">
    <property type="component" value="Chromosome 15"/>
</dbReference>
<dbReference type="InterPro" id="IPR036922">
    <property type="entry name" value="Rieske_2Fe-2S_sf"/>
</dbReference>
<dbReference type="PANTHER" id="PTHR21496:SF0">
    <property type="entry name" value="RIESKE DOMAIN-CONTAINING PROTEIN"/>
    <property type="match status" value="1"/>
</dbReference>
<dbReference type="GO" id="GO:0046872">
    <property type="term" value="F:metal ion binding"/>
    <property type="evidence" value="ECO:0007669"/>
    <property type="project" value="UniProtKB-KW"/>
</dbReference>
<dbReference type="GO" id="GO:0051537">
    <property type="term" value="F:2 iron, 2 sulfur cluster binding"/>
    <property type="evidence" value="ECO:0007669"/>
    <property type="project" value="UniProtKB-KW"/>
</dbReference>
<dbReference type="InParanoid" id="B7G523"/>
<feature type="domain" description="Rieske" evidence="8">
    <location>
        <begin position="306"/>
        <end position="463"/>
    </location>
</feature>
<gene>
    <name evidence="9" type="ORF">PHATRDRAFT_47829</name>
</gene>
<evidence type="ECO:0000256" key="3">
    <source>
        <dbReference type="ARBA" id="ARBA00023004"/>
    </source>
</evidence>
<organism evidence="9 10">
    <name type="scientific">Phaeodactylum tricornutum (strain CCAP 1055/1)</name>
    <dbReference type="NCBI Taxonomy" id="556484"/>
    <lineage>
        <taxon>Eukaryota</taxon>
        <taxon>Sar</taxon>
        <taxon>Stramenopiles</taxon>
        <taxon>Ochrophyta</taxon>
        <taxon>Bacillariophyta</taxon>
        <taxon>Bacillariophyceae</taxon>
        <taxon>Bacillariophycidae</taxon>
        <taxon>Naviculales</taxon>
        <taxon>Phaeodactylaceae</taxon>
        <taxon>Phaeodactylum</taxon>
    </lineage>
</organism>
<dbReference type="STRING" id="556484.B7G523"/>
<keyword evidence="4" id="KW-0411">Iron-sulfur</keyword>
<keyword evidence="10" id="KW-1185">Reference proteome</keyword>
<feature type="compositionally biased region" description="Basic and acidic residues" evidence="6">
    <location>
        <begin position="99"/>
        <end position="113"/>
    </location>
</feature>
<reference evidence="9 10" key="1">
    <citation type="journal article" date="2008" name="Nature">
        <title>The Phaeodactylum genome reveals the evolutionary history of diatom genomes.</title>
        <authorList>
            <person name="Bowler C."/>
            <person name="Allen A.E."/>
            <person name="Badger J.H."/>
            <person name="Grimwood J."/>
            <person name="Jabbari K."/>
            <person name="Kuo A."/>
            <person name="Maheswari U."/>
            <person name="Martens C."/>
            <person name="Maumus F."/>
            <person name="Otillar R.P."/>
            <person name="Rayko E."/>
            <person name="Salamov A."/>
            <person name="Vandepoele K."/>
            <person name="Beszteri B."/>
            <person name="Gruber A."/>
            <person name="Heijde M."/>
            <person name="Katinka M."/>
            <person name="Mock T."/>
            <person name="Valentin K."/>
            <person name="Verret F."/>
            <person name="Berges J.A."/>
            <person name="Brownlee C."/>
            <person name="Cadoret J.P."/>
            <person name="Chiovitti A."/>
            <person name="Choi C.J."/>
            <person name="Coesel S."/>
            <person name="De Martino A."/>
            <person name="Detter J.C."/>
            <person name="Durkin C."/>
            <person name="Falciatore A."/>
            <person name="Fournet J."/>
            <person name="Haruta M."/>
            <person name="Huysman M.J."/>
            <person name="Jenkins B.D."/>
            <person name="Jiroutova K."/>
            <person name="Jorgensen R.E."/>
            <person name="Joubert Y."/>
            <person name="Kaplan A."/>
            <person name="Kroger N."/>
            <person name="Kroth P.G."/>
            <person name="La Roche J."/>
            <person name="Lindquist E."/>
            <person name="Lommer M."/>
            <person name="Martin-Jezequel V."/>
            <person name="Lopez P.J."/>
            <person name="Lucas S."/>
            <person name="Mangogna M."/>
            <person name="McGinnis K."/>
            <person name="Medlin L.K."/>
            <person name="Montsant A."/>
            <person name="Oudot-Le Secq M.P."/>
            <person name="Napoli C."/>
            <person name="Obornik M."/>
            <person name="Parker M.S."/>
            <person name="Petit J.L."/>
            <person name="Porcel B.M."/>
            <person name="Poulsen N."/>
            <person name="Robison M."/>
            <person name="Rychlewski L."/>
            <person name="Rynearson T.A."/>
            <person name="Schmutz J."/>
            <person name="Shapiro H."/>
            <person name="Siaut M."/>
            <person name="Stanley M."/>
            <person name="Sussman M.R."/>
            <person name="Taylor A.R."/>
            <person name="Vardi A."/>
            <person name="von Dassow P."/>
            <person name="Vyverman W."/>
            <person name="Willis A."/>
            <person name="Wyrwicz L.S."/>
            <person name="Rokhsar D.S."/>
            <person name="Weissenbach J."/>
            <person name="Armbrust E.V."/>
            <person name="Green B.R."/>
            <person name="Van de Peer Y."/>
            <person name="Grigoriev I.V."/>
        </authorList>
    </citation>
    <scope>NUCLEOTIDE SEQUENCE [LARGE SCALE GENOMIC DNA]</scope>
    <source>
        <strain evidence="9 10">CCAP 1055/1</strain>
    </source>
</reference>
<dbReference type="PANTHER" id="PTHR21496">
    <property type="entry name" value="FERREDOXIN-RELATED"/>
    <property type="match status" value="1"/>
</dbReference>
<dbReference type="PaxDb" id="2850-Phatr47829"/>
<keyword evidence="3" id="KW-0408">Iron</keyword>
<proteinExistence type="predicted"/>
<evidence type="ECO:0000256" key="2">
    <source>
        <dbReference type="ARBA" id="ARBA00022723"/>
    </source>
</evidence>
<dbReference type="Pfam" id="PF00355">
    <property type="entry name" value="Rieske"/>
    <property type="match status" value="1"/>
</dbReference>
<evidence type="ECO:0000256" key="6">
    <source>
        <dbReference type="SAM" id="MobiDB-lite"/>
    </source>
</evidence>
<protein>
    <recommendedName>
        <fullName evidence="8">Rieske domain-containing protein</fullName>
    </recommendedName>
</protein>
<evidence type="ECO:0000256" key="1">
    <source>
        <dbReference type="ARBA" id="ARBA00022714"/>
    </source>
</evidence>
<evidence type="ECO:0000259" key="8">
    <source>
        <dbReference type="PROSITE" id="PS51296"/>
    </source>
</evidence>
<evidence type="ECO:0000256" key="5">
    <source>
        <dbReference type="ARBA" id="ARBA00034078"/>
    </source>
</evidence>
<feature type="signal peptide" evidence="7">
    <location>
        <begin position="1"/>
        <end position="17"/>
    </location>
</feature>
<keyword evidence="2" id="KW-0479">Metal-binding</keyword>
<dbReference type="OrthoDB" id="423598at2759"/>
<feature type="compositionally biased region" description="Polar residues" evidence="6">
    <location>
        <begin position="173"/>
        <end position="191"/>
    </location>
</feature>
<feature type="region of interest" description="Disordered" evidence="6">
    <location>
        <begin position="69"/>
        <end position="204"/>
    </location>
</feature>
<keyword evidence="1" id="KW-0001">2Fe-2S</keyword>
<evidence type="ECO:0000256" key="7">
    <source>
        <dbReference type="SAM" id="SignalP"/>
    </source>
</evidence>
<name>B7G523_PHATC</name>
<dbReference type="SUPFAM" id="SSF50022">
    <property type="entry name" value="ISP domain"/>
    <property type="match status" value="1"/>
</dbReference>
<evidence type="ECO:0000313" key="10">
    <source>
        <dbReference type="Proteomes" id="UP000000759"/>
    </source>
</evidence>
<keyword evidence="7" id="KW-0732">Signal</keyword>
<feature type="chain" id="PRO_5002855424" description="Rieske domain-containing protein" evidence="7">
    <location>
        <begin position="18"/>
        <end position="479"/>
    </location>
</feature>
<sequence>MRVFVLYIVVSTMVADAWLTGSPQTFRRQSVPRSLAPPDCPPIRQRHWSETPTTPTFYNIGGVRTRFTTRSIRRRPLTRCDAKDPSRKRRRRSEIDDDDSRRSNDEDSSERLGSRVKRLFTREPAPIPEPVQPEKSSGGLFRNLFPKSGNDVVEKEVARQNSKRQKTAPKKTISVSKRVSKSQSLTKASNVRQRESKESQSSVDGFLAGTAGRWQSLFNYTDTKKATPGADEDSDDSKKSAMTRILGVFSSRNNTSSSDENVVALGGKNSTNPLSVLQNYIQSFSFGGDGSDGTGGKSKGADEEWFDVFPKTRISPGEMVPVTVAGLDLLVIAAADGRTLYCLANSCPHLGTPLETGKLVRLPVEESTTSFIESYSETDVSNSKGPDSGFFTELEVSSILQKDGCEDCIVCPLHKTAFALGSGQVRGEWCPYPPILGKIVGAVKPPTAAAVFDVRTRGKNVQVRLNTPLLQLGRPDRQQ</sequence>
<dbReference type="GeneID" id="7203066"/>
<dbReference type="PROSITE" id="PS51296">
    <property type="entry name" value="RIESKE"/>
    <property type="match status" value="1"/>
</dbReference>
<evidence type="ECO:0000313" key="9">
    <source>
        <dbReference type="EMBL" id="EEC46242.1"/>
    </source>
</evidence>
<comment type="cofactor">
    <cofactor evidence="5">
        <name>[2Fe-2S] cluster</name>
        <dbReference type="ChEBI" id="CHEBI:190135"/>
    </cofactor>
</comment>
<dbReference type="RefSeq" id="XP_002182341.1">
    <property type="nucleotide sequence ID" value="XM_002182305.1"/>
</dbReference>
<dbReference type="EMBL" id="CM000617">
    <property type="protein sequence ID" value="EEC46242.1"/>
    <property type="molecule type" value="Genomic_DNA"/>
</dbReference>
<dbReference type="HOGENOM" id="CLU_570468_0_0_1"/>
<accession>B7G523</accession>
<dbReference type="InterPro" id="IPR017941">
    <property type="entry name" value="Rieske_2Fe-2S"/>
</dbReference>
<feature type="region of interest" description="Disordered" evidence="6">
    <location>
        <begin position="27"/>
        <end position="54"/>
    </location>
</feature>
<dbReference type="eggNOG" id="ENOG502R6PE">
    <property type="taxonomic scope" value="Eukaryota"/>
</dbReference>
<dbReference type="KEGG" id="pti:PHATRDRAFT_47829"/>
<dbReference type="AlphaFoldDB" id="B7G523"/>
<reference evidence="10" key="2">
    <citation type="submission" date="2008-08" db="EMBL/GenBank/DDBJ databases">
        <authorList>
            <consortium name="Diatom Consortium"/>
            <person name="Grigoriev I."/>
            <person name="Grimwood J."/>
            <person name="Kuo A."/>
            <person name="Otillar R.P."/>
            <person name="Salamov A."/>
            <person name="Detter J.C."/>
            <person name="Lindquist E."/>
            <person name="Shapiro H."/>
            <person name="Lucas S."/>
            <person name="Glavina del Rio T."/>
            <person name="Pitluck S."/>
            <person name="Rokhsar D."/>
            <person name="Bowler C."/>
        </authorList>
    </citation>
    <scope>GENOME REANNOTATION</scope>
    <source>
        <strain evidence="10">CCAP 1055/1</strain>
    </source>
</reference>